<evidence type="ECO:0000256" key="2">
    <source>
        <dbReference type="ARBA" id="ARBA00022588"/>
    </source>
</evidence>
<accession>A0AAE9A7K1</accession>
<comment type="catalytic activity">
    <reaction evidence="6">
        <text>ATP + H2O = ADP + phosphate + H(+)</text>
        <dbReference type="Rhea" id="RHEA:13065"/>
        <dbReference type="ChEBI" id="CHEBI:15377"/>
        <dbReference type="ChEBI" id="CHEBI:15378"/>
        <dbReference type="ChEBI" id="CHEBI:30616"/>
        <dbReference type="ChEBI" id="CHEBI:43474"/>
        <dbReference type="ChEBI" id="CHEBI:456216"/>
        <dbReference type="EC" id="3.6.4.13"/>
    </reaction>
    <physiologicalReaction direction="left-to-right" evidence="6">
        <dbReference type="Rhea" id="RHEA:13066"/>
    </physiologicalReaction>
</comment>
<dbReference type="Pfam" id="PF11648">
    <property type="entry name" value="RIG-I_C-RD"/>
    <property type="match status" value="1"/>
</dbReference>
<dbReference type="SMART" id="SM00487">
    <property type="entry name" value="DEXDc"/>
    <property type="match status" value="1"/>
</dbReference>
<dbReference type="AlphaFoldDB" id="A0AAE9A7K1"/>
<reference evidence="10 11" key="1">
    <citation type="submission" date="2022-05" db="EMBL/GenBank/DDBJ databases">
        <title>Chromosome-level reference genomes for two strains of Caenorhabditis briggsae: an improved platform for comparative genomics.</title>
        <authorList>
            <person name="Stevens L."/>
            <person name="Andersen E.C."/>
        </authorList>
    </citation>
    <scope>NUCLEOTIDE SEQUENCE [LARGE SCALE GENOMIC DNA]</scope>
    <source>
        <strain evidence="10">QX1410_ONT</strain>
        <tissue evidence="10">Whole-organism</tissue>
    </source>
</reference>
<dbReference type="InterPro" id="IPR038557">
    <property type="entry name" value="RLR_C_sf"/>
</dbReference>
<dbReference type="GO" id="GO:0045087">
    <property type="term" value="P:innate immune response"/>
    <property type="evidence" value="ECO:0007669"/>
    <property type="project" value="UniProtKB-KW"/>
</dbReference>
<dbReference type="SUPFAM" id="SSF52540">
    <property type="entry name" value="P-loop containing nucleoside triphosphate hydrolases"/>
    <property type="match status" value="2"/>
</dbReference>
<dbReference type="SMART" id="SM00490">
    <property type="entry name" value="HELICc"/>
    <property type="match status" value="1"/>
</dbReference>
<dbReference type="PANTHER" id="PTHR14074">
    <property type="entry name" value="HELICASE WITH DEATH DOMAIN-RELATED"/>
    <property type="match status" value="1"/>
</dbReference>
<dbReference type="PROSITE" id="PS51192">
    <property type="entry name" value="HELICASE_ATP_BIND_1"/>
    <property type="match status" value="1"/>
</dbReference>
<gene>
    <name evidence="10" type="ORF">L3Y34_003903</name>
</gene>
<evidence type="ECO:0000256" key="5">
    <source>
        <dbReference type="ARBA" id="ARBA00022859"/>
    </source>
</evidence>
<feature type="domain" description="RLR CTR" evidence="9">
    <location>
        <begin position="759"/>
        <end position="884"/>
    </location>
</feature>
<sequence>MLRDQCAALVELYDKKIMNCLEAIFHDKEKYDNFKELLQRFKIERLIESSENEKEFSKKLFKKLQASDLVKIDDERLYREILAFLHKYMTNSSLHKQLRCVNEKTRRSQFGLILSNLDGFLKYIEPDAVIPYLRAIPAYDETVQRLIPKLERIDQENQDEQTEDEQNEREMEKKKMILRSVPQLGTFAVLDILFTIYEHSSQGSSAEARHFVDSIFKLKSGEFLNHFKTAKGEQSIVVCDVDVLASDTMIHLGLDDLPIGLRSVNYRFDRIANYSTRRTVLNSIDPCVQTENPIILRNYQEELCRLAIEGVNTIITAPTGTGKTVVAAKIIKHHFEVEENKEQRFKALFMTPNTTILHQQADKLKYYLGHAYNIRICQGSDNTSVRGAVLSNDVIVATPQMIVNLCNEHDDELSEFSNEKFYLSTFTIIVFDECHSTVNNSPYANIMREYHNLKNMGTVPDGQHLPQIVGLTASLGVGKSKDKEVEHIANMCSTLDVNKISTVQEYKEDLRNFSPIIPEQIDFFPKSTDGTSRDFAVSVMKLMDKVFQLMYKAFTDVEELIKVSDGGKAELPQKDHTKFLNWLSVTKRNLAETNVRGDRNKINEAIQVLENSFLDYKSSARMNTEGNEESTASRSEELEKLAQFSNGTVRVLVSTSVAEEGLDVSACNLVIKYNYSTNEIAHVQRRGRGRASDSKSILITNDESLRKQEIANMEKEKLCEKAIQLAQENISEFQLLINRKSDEIWPRLQSERTEKIRIDRMLELKNSTYRIVCRKCDGLLCTSQDISSRQDNMFLVCNPEFWKIVVILPVQPNAYTRGSILHAAPNCGSPLGQLVVVPGCAEMPVLGAKNIVLIDEADGKRSIVNQWKEIRTKYFKPKRVTELEVAVMRDARLKKITFEVSGPDGRNEISYSKSTI</sequence>
<proteinExistence type="inferred from homology"/>
<dbReference type="InterPro" id="IPR001650">
    <property type="entry name" value="Helicase_C-like"/>
</dbReference>
<organism evidence="10 11">
    <name type="scientific">Caenorhabditis briggsae</name>
    <dbReference type="NCBI Taxonomy" id="6238"/>
    <lineage>
        <taxon>Eukaryota</taxon>
        <taxon>Metazoa</taxon>
        <taxon>Ecdysozoa</taxon>
        <taxon>Nematoda</taxon>
        <taxon>Chromadorea</taxon>
        <taxon>Rhabditida</taxon>
        <taxon>Rhabditina</taxon>
        <taxon>Rhabditomorpha</taxon>
        <taxon>Rhabditoidea</taxon>
        <taxon>Rhabditidae</taxon>
        <taxon>Peloderinae</taxon>
        <taxon>Caenorhabditis</taxon>
    </lineage>
</organism>
<dbReference type="Gene3D" id="3.40.50.300">
    <property type="entry name" value="P-loop containing nucleotide triphosphate hydrolases"/>
    <property type="match status" value="2"/>
</dbReference>
<dbReference type="GO" id="GO:0003676">
    <property type="term" value="F:nucleic acid binding"/>
    <property type="evidence" value="ECO:0007669"/>
    <property type="project" value="InterPro"/>
</dbReference>
<dbReference type="Pfam" id="PF00270">
    <property type="entry name" value="DEAD"/>
    <property type="match status" value="1"/>
</dbReference>
<name>A0AAE9A7K1_CAEBR</name>
<dbReference type="InterPro" id="IPR051363">
    <property type="entry name" value="RLR_Helicase"/>
</dbReference>
<dbReference type="InterPro" id="IPR027417">
    <property type="entry name" value="P-loop_NTPase"/>
</dbReference>
<dbReference type="GO" id="GO:0003724">
    <property type="term" value="F:RNA helicase activity"/>
    <property type="evidence" value="ECO:0007669"/>
    <property type="project" value="UniProtKB-EC"/>
</dbReference>
<keyword evidence="4" id="KW-0067">ATP-binding</keyword>
<evidence type="ECO:0000256" key="6">
    <source>
        <dbReference type="ARBA" id="ARBA00049390"/>
    </source>
</evidence>
<evidence type="ECO:0000313" key="10">
    <source>
        <dbReference type="EMBL" id="ULT94770.1"/>
    </source>
</evidence>
<dbReference type="EMBL" id="CP090894">
    <property type="protein sequence ID" value="ULT94770.1"/>
    <property type="molecule type" value="Genomic_DNA"/>
</dbReference>
<comment type="similarity">
    <text evidence="1">Belongs to the helicase family. RLR subfamily.</text>
</comment>
<dbReference type="Proteomes" id="UP000827892">
    <property type="component" value="Chromosome IV"/>
</dbReference>
<evidence type="ECO:0000313" key="11">
    <source>
        <dbReference type="Proteomes" id="UP000827892"/>
    </source>
</evidence>
<dbReference type="PROSITE" id="PS51789">
    <property type="entry name" value="RLR_CTR"/>
    <property type="match status" value="1"/>
</dbReference>
<dbReference type="PANTHER" id="PTHR14074:SF29">
    <property type="entry name" value="DICER-RELATED HELICASE"/>
    <property type="match status" value="1"/>
</dbReference>
<dbReference type="Pfam" id="PF00271">
    <property type="entry name" value="Helicase_C"/>
    <property type="match status" value="1"/>
</dbReference>
<evidence type="ECO:0000256" key="1">
    <source>
        <dbReference type="ARBA" id="ARBA00006866"/>
    </source>
</evidence>
<keyword evidence="5" id="KW-0391">Immunity</keyword>
<keyword evidence="2" id="KW-0399">Innate immunity</keyword>
<evidence type="ECO:0000256" key="3">
    <source>
        <dbReference type="ARBA" id="ARBA00022741"/>
    </source>
</evidence>
<feature type="domain" description="Helicase C-terminal" evidence="8">
    <location>
        <begin position="556"/>
        <end position="731"/>
    </location>
</feature>
<evidence type="ECO:0000259" key="8">
    <source>
        <dbReference type="PROSITE" id="PS51194"/>
    </source>
</evidence>
<dbReference type="GO" id="GO:0005524">
    <property type="term" value="F:ATP binding"/>
    <property type="evidence" value="ECO:0007669"/>
    <property type="project" value="UniProtKB-KW"/>
</dbReference>
<dbReference type="Gene3D" id="2.170.150.30">
    <property type="entry name" value="RIG-I-like receptor, C-terminal regulatory domain"/>
    <property type="match status" value="1"/>
</dbReference>
<protein>
    <recommendedName>
        <fullName evidence="12">RNA helicase</fullName>
    </recommendedName>
</protein>
<dbReference type="InterPro" id="IPR011545">
    <property type="entry name" value="DEAD/DEAH_box_helicase_dom"/>
</dbReference>
<dbReference type="PROSITE" id="PS51194">
    <property type="entry name" value="HELICASE_CTER"/>
    <property type="match status" value="1"/>
</dbReference>
<evidence type="ECO:0008006" key="12">
    <source>
        <dbReference type="Google" id="ProtNLM"/>
    </source>
</evidence>
<evidence type="ECO:0000259" key="9">
    <source>
        <dbReference type="PROSITE" id="PS51789"/>
    </source>
</evidence>
<dbReference type="InterPro" id="IPR014001">
    <property type="entry name" value="Helicase_ATP-bd"/>
</dbReference>
<feature type="domain" description="Helicase ATP-binding" evidence="7">
    <location>
        <begin position="304"/>
        <end position="479"/>
    </location>
</feature>
<keyword evidence="3" id="KW-0547">Nucleotide-binding</keyword>
<dbReference type="InterPro" id="IPR021673">
    <property type="entry name" value="RLR_CTR"/>
</dbReference>
<evidence type="ECO:0000259" key="7">
    <source>
        <dbReference type="PROSITE" id="PS51192"/>
    </source>
</evidence>
<evidence type="ECO:0000256" key="4">
    <source>
        <dbReference type="ARBA" id="ARBA00022840"/>
    </source>
</evidence>